<keyword evidence="2" id="KW-1185">Reference proteome</keyword>
<reference evidence="1" key="1">
    <citation type="submission" date="2023-11" db="EMBL/GenBank/DDBJ databases">
        <title>Gracilibacillus pellucida a moderately halophilic bacterium isolated from saline soil in Xinjiang province.</title>
        <authorList>
            <person name="Zhang Z."/>
            <person name="Tan F."/>
            <person name="Wang Y."/>
            <person name="Xia M."/>
        </authorList>
    </citation>
    <scope>NUCLEOTIDE SEQUENCE</scope>
    <source>
        <strain evidence="1">S3-1-1</strain>
    </source>
</reference>
<organism evidence="1 2">
    <name type="scientific">Gracilibacillus pellucidus</name>
    <dbReference type="NCBI Taxonomy" id="3095368"/>
    <lineage>
        <taxon>Bacteria</taxon>
        <taxon>Bacillati</taxon>
        <taxon>Bacillota</taxon>
        <taxon>Bacilli</taxon>
        <taxon>Bacillales</taxon>
        <taxon>Bacillaceae</taxon>
        <taxon>Gracilibacillus</taxon>
    </lineage>
</organism>
<proteinExistence type="predicted"/>
<protein>
    <submittedName>
        <fullName evidence="1">DUF1700 domain-containing protein</fullName>
    </submittedName>
</protein>
<evidence type="ECO:0000313" key="1">
    <source>
        <dbReference type="EMBL" id="MDX8046393.1"/>
    </source>
</evidence>
<evidence type="ECO:0000313" key="2">
    <source>
        <dbReference type="Proteomes" id="UP001277972"/>
    </source>
</evidence>
<name>A0ACC6M5X9_9BACI</name>
<comment type="caution">
    <text evidence="1">The sequence shown here is derived from an EMBL/GenBank/DDBJ whole genome shotgun (WGS) entry which is preliminary data.</text>
</comment>
<dbReference type="EMBL" id="JAWZSR010000005">
    <property type="protein sequence ID" value="MDX8046393.1"/>
    <property type="molecule type" value="Genomic_DNA"/>
</dbReference>
<sequence>MDKHSFLSWLRDKVQRIPEEAQQAILQDFEARFDLGLKEGKTEKEVVDSFGPLQQLEEDVLADYYASQPTLTAAEDDSSDRIWAIIGLTCFNVIIVLGPLMGLVGLFVAGWTVGGAFILSPVLCIVEVMMDSRSYASFDLFVSIALSGLGLFILVGMLKATRFFTKVIIAYINYNIRVIRGGKK</sequence>
<dbReference type="Proteomes" id="UP001277972">
    <property type="component" value="Unassembled WGS sequence"/>
</dbReference>
<gene>
    <name evidence="1" type="ORF">SH601_10410</name>
</gene>
<accession>A0ACC6M5X9</accession>